<dbReference type="Pfam" id="PF12966">
    <property type="entry name" value="AtpR"/>
    <property type="match status" value="1"/>
</dbReference>
<proteinExistence type="predicted"/>
<gene>
    <name evidence="2" type="ORF">JF539_13590</name>
</gene>
<name>A0A939EDX6_9HYPH</name>
<evidence type="ECO:0000256" key="1">
    <source>
        <dbReference type="SAM" id="Phobius"/>
    </source>
</evidence>
<dbReference type="InterPro" id="IPR017581">
    <property type="entry name" value="AtpR-like"/>
</dbReference>
<keyword evidence="1" id="KW-1133">Transmembrane helix</keyword>
<evidence type="ECO:0008006" key="4">
    <source>
        <dbReference type="Google" id="ProtNLM"/>
    </source>
</evidence>
<keyword evidence="1" id="KW-0812">Transmembrane</keyword>
<sequence length="99" mass="10262">MMSLFAMLQSLPPAATALFGLVLGFALGLIHFASLRRVVDLYTGAAPVARALILHIARFVLVIAGLGLLAFLGALPLLAGALGILLARAAVLRLTREAS</sequence>
<evidence type="ECO:0000313" key="3">
    <source>
        <dbReference type="Proteomes" id="UP000664096"/>
    </source>
</evidence>
<organism evidence="2 3">
    <name type="scientific">Roseibium aggregatum</name>
    <dbReference type="NCBI Taxonomy" id="187304"/>
    <lineage>
        <taxon>Bacteria</taxon>
        <taxon>Pseudomonadati</taxon>
        <taxon>Pseudomonadota</taxon>
        <taxon>Alphaproteobacteria</taxon>
        <taxon>Hyphomicrobiales</taxon>
        <taxon>Stappiaceae</taxon>
        <taxon>Roseibium</taxon>
    </lineage>
</organism>
<dbReference type="RefSeq" id="WP_207141210.1">
    <property type="nucleotide sequence ID" value="NZ_JAEKJZ010000002.1"/>
</dbReference>
<accession>A0A939EDX6</accession>
<protein>
    <recommendedName>
        <fullName evidence="4">ATP synthase subunit I</fullName>
    </recommendedName>
</protein>
<dbReference type="EMBL" id="JAEKJZ010000002">
    <property type="protein sequence ID" value="MBN9671375.1"/>
    <property type="molecule type" value="Genomic_DNA"/>
</dbReference>
<keyword evidence="1" id="KW-0472">Membrane</keyword>
<dbReference type="AlphaFoldDB" id="A0A939EDX6"/>
<comment type="caution">
    <text evidence="2">The sequence shown here is derived from an EMBL/GenBank/DDBJ whole genome shotgun (WGS) entry which is preliminary data.</text>
</comment>
<reference evidence="2" key="1">
    <citation type="submission" date="2020-12" db="EMBL/GenBank/DDBJ databases">
        <title>Oil enriched cultivation method for isolating marine PHA-producing bacteria.</title>
        <authorList>
            <person name="Zheng W."/>
            <person name="Yu S."/>
            <person name="Huang Y."/>
        </authorList>
    </citation>
    <scope>NUCLEOTIDE SEQUENCE</scope>
    <source>
        <strain evidence="2">SY-2-12</strain>
    </source>
</reference>
<evidence type="ECO:0000313" key="2">
    <source>
        <dbReference type="EMBL" id="MBN9671375.1"/>
    </source>
</evidence>
<dbReference type="Proteomes" id="UP000664096">
    <property type="component" value="Unassembled WGS sequence"/>
</dbReference>
<feature type="transmembrane region" description="Helical" evidence="1">
    <location>
        <begin position="56"/>
        <end position="86"/>
    </location>
</feature>